<name>A0A0C1QVJ2_9CYAN</name>
<comment type="caution">
    <text evidence="1">The sequence shown here is derived from an EMBL/GenBank/DDBJ whole genome shotgun (WGS) entry which is preliminary data.</text>
</comment>
<dbReference type="EMBL" id="JHEG02000059">
    <property type="protein sequence ID" value="KIE07803.1"/>
    <property type="molecule type" value="Genomic_DNA"/>
</dbReference>
<dbReference type="AlphaFoldDB" id="A0A0C1QVJ2"/>
<sequence>MATKYLEQGILFSRYESETAISRKVILLLIYSKSEQADVAAEEIKLVIKDFQKDSSTLPETNQE</sequence>
<protein>
    <submittedName>
        <fullName evidence="1">Uncharacterized protein</fullName>
    </submittedName>
</protein>
<organism evidence="1">
    <name type="scientific">Tolypothrix bouteillei VB521301</name>
    <dbReference type="NCBI Taxonomy" id="1479485"/>
    <lineage>
        <taxon>Bacteria</taxon>
        <taxon>Bacillati</taxon>
        <taxon>Cyanobacteriota</taxon>
        <taxon>Cyanophyceae</taxon>
        <taxon>Nostocales</taxon>
        <taxon>Tolypothrichaceae</taxon>
        <taxon>Tolypothrix</taxon>
    </lineage>
</organism>
<evidence type="ECO:0000313" key="1">
    <source>
        <dbReference type="EMBL" id="KIE07803.1"/>
    </source>
</evidence>
<accession>A0A0C1QVJ2</accession>
<proteinExistence type="predicted"/>
<reference evidence="1" key="1">
    <citation type="journal article" date="2015" name="Genome Announc.">
        <title>Draft Genome Sequence of Tolypothrix boutellei Strain VB521301.</title>
        <authorList>
            <person name="Chandrababunaidu M.M."/>
            <person name="Singh D."/>
            <person name="Sen D."/>
            <person name="Bhan S."/>
            <person name="Das S."/>
            <person name="Gupta A."/>
            <person name="Adhikary S.P."/>
            <person name="Tripathy S."/>
        </authorList>
    </citation>
    <scope>NUCLEOTIDE SEQUENCE</scope>
    <source>
        <strain evidence="1">VB521301</strain>
    </source>
</reference>
<gene>
    <name evidence="1" type="ORF">DA73_0243215</name>
</gene>